<proteinExistence type="predicted"/>
<evidence type="ECO:0000313" key="2">
    <source>
        <dbReference type="Proteomes" id="UP000192223"/>
    </source>
</evidence>
<dbReference type="STRING" id="224129.A0A1W4WG44"/>
<dbReference type="InParanoid" id="A0A1W4WG44"/>
<evidence type="ECO:0000313" key="3">
    <source>
        <dbReference type="RefSeq" id="XP_018322926.1"/>
    </source>
</evidence>
<dbReference type="RefSeq" id="XP_018322926.1">
    <property type="nucleotide sequence ID" value="XM_018467424.1"/>
</dbReference>
<dbReference type="AlphaFoldDB" id="A0A1W4WG44"/>
<reference evidence="3" key="1">
    <citation type="submission" date="2025-08" db="UniProtKB">
        <authorList>
            <consortium name="RefSeq"/>
        </authorList>
    </citation>
    <scope>IDENTIFICATION</scope>
    <source>
        <tissue evidence="3">Entire body</tissue>
    </source>
</reference>
<organism evidence="2 3">
    <name type="scientific">Agrilus planipennis</name>
    <name type="common">Emerald ash borer</name>
    <name type="synonym">Agrilus marcopoli</name>
    <dbReference type="NCBI Taxonomy" id="224129"/>
    <lineage>
        <taxon>Eukaryota</taxon>
        <taxon>Metazoa</taxon>
        <taxon>Ecdysozoa</taxon>
        <taxon>Arthropoda</taxon>
        <taxon>Hexapoda</taxon>
        <taxon>Insecta</taxon>
        <taxon>Pterygota</taxon>
        <taxon>Neoptera</taxon>
        <taxon>Endopterygota</taxon>
        <taxon>Coleoptera</taxon>
        <taxon>Polyphaga</taxon>
        <taxon>Elateriformia</taxon>
        <taxon>Buprestoidea</taxon>
        <taxon>Buprestidae</taxon>
        <taxon>Agrilinae</taxon>
        <taxon>Agrilus</taxon>
    </lineage>
</organism>
<dbReference type="GeneID" id="108735465"/>
<keyword evidence="2" id="KW-1185">Reference proteome</keyword>
<dbReference type="PROSITE" id="PS51286">
    <property type="entry name" value="RAP"/>
    <property type="match status" value="1"/>
</dbReference>
<dbReference type="OrthoDB" id="443524at2759"/>
<evidence type="ECO:0000259" key="1">
    <source>
        <dbReference type="PROSITE" id="PS51286"/>
    </source>
</evidence>
<protein>
    <submittedName>
        <fullName evidence="3">Uncharacterized protein LOC108735465 isoform X1</fullName>
    </submittedName>
</protein>
<dbReference type="InterPro" id="IPR016024">
    <property type="entry name" value="ARM-type_fold"/>
</dbReference>
<dbReference type="Proteomes" id="UP000192223">
    <property type="component" value="Unplaced"/>
</dbReference>
<dbReference type="SMART" id="SM00952">
    <property type="entry name" value="RAP"/>
    <property type="match status" value="1"/>
</dbReference>
<name>A0A1W4WG44_AGRPL</name>
<dbReference type="KEGG" id="apln:108735465"/>
<dbReference type="InterPro" id="IPR013584">
    <property type="entry name" value="RAP"/>
</dbReference>
<dbReference type="SUPFAM" id="SSF48371">
    <property type="entry name" value="ARM repeat"/>
    <property type="match status" value="1"/>
</dbReference>
<feature type="domain" description="RAP" evidence="1">
    <location>
        <begin position="543"/>
        <end position="600"/>
    </location>
</feature>
<dbReference type="Pfam" id="PF08373">
    <property type="entry name" value="RAP"/>
    <property type="match status" value="1"/>
</dbReference>
<gene>
    <name evidence="3" type="primary">LOC108735465</name>
</gene>
<sequence length="617" mass="71413">MSKSLMFLSHLRILRTKTNVHTNGIYFIANYSKDITPNSTKDDYLLSDLKNVHSASNVFNIVSKHITIMNQKHILQAFKTLFVLQKSGKAKLSKKEILQNNEFDNLCRYLKKHIRKIDVNDALEALKTLSFLGVPGDSTIVQTILQMLRHYINDLSVNQIIFLEYVLTKMQSTPLRDALCIALPIVFEAQMLFRLDKDNIKEIISCLYYISKKNVSDKCKIQIITSLIKCLESNYELSGEQAKSILWSICFMKEDEIFEPVIKATVPFLIRNLQCLSYNEIETTLQLLLQKYSPTFPFYYSAKLFDQVGEYLIDKDLGFQNGIYCLHKYLKMGHCYDPLMNYVSSKCENNPDLILNGNPKAVFILCTAIASTDYRPPQWETLKKQIYRTECFENCLQTDVHLLKLCSTLCILNIFKEDVFEQCLKEDYIQSIIKRSNVSDIKHFLTILQTILIFKPEYAHLLPPKHFIEEFVNKYEPVSDFPLEAPLQKALGGGTYVASNMKTKLGHHIDHVIILRKGGYPVAFTKQETFLENLEVLPENQIVLISTLRPWHYSINCRRINGITSHMIKTLQAKGYTVIPVCLEEWESLADFEKIPYLMQAIKIKVEEFNKCLNVLY</sequence>
<accession>A0A1W4WG44</accession>